<protein>
    <submittedName>
        <fullName evidence="1">Uncharacterized protein</fullName>
    </submittedName>
</protein>
<proteinExistence type="predicted"/>
<gene>
    <name evidence="1" type="ORF">UFOVP972_267</name>
</gene>
<evidence type="ECO:0000313" key="1">
    <source>
        <dbReference type="EMBL" id="CAB4175592.1"/>
    </source>
</evidence>
<dbReference type="EMBL" id="LR796923">
    <property type="protein sequence ID" value="CAB4175592.1"/>
    <property type="molecule type" value="Genomic_DNA"/>
</dbReference>
<name>A0A6J5PWL4_9CAUD</name>
<organism evidence="1">
    <name type="scientific">uncultured Caudovirales phage</name>
    <dbReference type="NCBI Taxonomy" id="2100421"/>
    <lineage>
        <taxon>Viruses</taxon>
        <taxon>Duplodnaviria</taxon>
        <taxon>Heunggongvirae</taxon>
        <taxon>Uroviricota</taxon>
        <taxon>Caudoviricetes</taxon>
        <taxon>Peduoviridae</taxon>
        <taxon>Maltschvirus</taxon>
        <taxon>Maltschvirus maltsch</taxon>
    </lineage>
</organism>
<reference evidence="1" key="1">
    <citation type="submission" date="2020-05" db="EMBL/GenBank/DDBJ databases">
        <authorList>
            <person name="Chiriac C."/>
            <person name="Salcher M."/>
            <person name="Ghai R."/>
            <person name="Kavagutti S V."/>
        </authorList>
    </citation>
    <scope>NUCLEOTIDE SEQUENCE</scope>
</reference>
<accession>A0A6J5PWL4</accession>
<sequence>MAEFSKQYCEHRDHEFGWDFDILEVASKIENGFYLPHICEGYGFVAIGKDESGEIILAFRTQNDEVEWKPYPEAIV</sequence>